<protein>
    <submittedName>
        <fullName evidence="1">Uncharacterized protein</fullName>
    </submittedName>
</protein>
<gene>
    <name evidence="1" type="ORF">EV356DRAFT_511052</name>
</gene>
<proteinExistence type="predicted"/>
<keyword evidence="2" id="KW-1185">Reference proteome</keyword>
<organism evidence="1 2">
    <name type="scientific">Viridothelium virens</name>
    <name type="common">Speckled blister lichen</name>
    <name type="synonym">Trypethelium virens</name>
    <dbReference type="NCBI Taxonomy" id="1048519"/>
    <lineage>
        <taxon>Eukaryota</taxon>
        <taxon>Fungi</taxon>
        <taxon>Dikarya</taxon>
        <taxon>Ascomycota</taxon>
        <taxon>Pezizomycotina</taxon>
        <taxon>Dothideomycetes</taxon>
        <taxon>Dothideomycetes incertae sedis</taxon>
        <taxon>Trypetheliales</taxon>
        <taxon>Trypetheliaceae</taxon>
        <taxon>Viridothelium</taxon>
    </lineage>
</organism>
<sequence>MPEIPNYGLYEDPRHCVEGRSNECHSVQESHSWLDRSYLQEIALCQDERPFAEWDKSWMWHFAAMSYGCCPYGCSKVHLNRLRVPEALRPYHPGRRYEAKFEKS</sequence>
<dbReference type="EMBL" id="ML991868">
    <property type="protein sequence ID" value="KAF2229285.1"/>
    <property type="molecule type" value="Genomic_DNA"/>
</dbReference>
<dbReference type="Proteomes" id="UP000800092">
    <property type="component" value="Unassembled WGS sequence"/>
</dbReference>
<accession>A0A6A6GU79</accession>
<evidence type="ECO:0000313" key="2">
    <source>
        <dbReference type="Proteomes" id="UP000800092"/>
    </source>
</evidence>
<evidence type="ECO:0000313" key="1">
    <source>
        <dbReference type="EMBL" id="KAF2229285.1"/>
    </source>
</evidence>
<dbReference type="AlphaFoldDB" id="A0A6A6GU79"/>
<reference evidence="1" key="1">
    <citation type="journal article" date="2020" name="Stud. Mycol.">
        <title>101 Dothideomycetes genomes: a test case for predicting lifestyles and emergence of pathogens.</title>
        <authorList>
            <person name="Haridas S."/>
            <person name="Albert R."/>
            <person name="Binder M."/>
            <person name="Bloem J."/>
            <person name="Labutti K."/>
            <person name="Salamov A."/>
            <person name="Andreopoulos B."/>
            <person name="Baker S."/>
            <person name="Barry K."/>
            <person name="Bills G."/>
            <person name="Bluhm B."/>
            <person name="Cannon C."/>
            <person name="Castanera R."/>
            <person name="Culley D."/>
            <person name="Daum C."/>
            <person name="Ezra D."/>
            <person name="Gonzalez J."/>
            <person name="Henrissat B."/>
            <person name="Kuo A."/>
            <person name="Liang C."/>
            <person name="Lipzen A."/>
            <person name="Lutzoni F."/>
            <person name="Magnuson J."/>
            <person name="Mondo S."/>
            <person name="Nolan M."/>
            <person name="Ohm R."/>
            <person name="Pangilinan J."/>
            <person name="Park H.-J."/>
            <person name="Ramirez L."/>
            <person name="Alfaro M."/>
            <person name="Sun H."/>
            <person name="Tritt A."/>
            <person name="Yoshinaga Y."/>
            <person name="Zwiers L.-H."/>
            <person name="Turgeon B."/>
            <person name="Goodwin S."/>
            <person name="Spatafora J."/>
            <person name="Crous P."/>
            <person name="Grigoriev I."/>
        </authorList>
    </citation>
    <scope>NUCLEOTIDE SEQUENCE</scope>
    <source>
        <strain evidence="1">Tuck. ex Michener</strain>
    </source>
</reference>
<name>A0A6A6GU79_VIRVR</name>